<organism evidence="1 2">
    <name type="scientific">Ginsengibacter hankyongi</name>
    <dbReference type="NCBI Taxonomy" id="2607284"/>
    <lineage>
        <taxon>Bacteria</taxon>
        <taxon>Pseudomonadati</taxon>
        <taxon>Bacteroidota</taxon>
        <taxon>Chitinophagia</taxon>
        <taxon>Chitinophagales</taxon>
        <taxon>Chitinophagaceae</taxon>
        <taxon>Ginsengibacter</taxon>
    </lineage>
</organism>
<dbReference type="SUPFAM" id="SSF55729">
    <property type="entry name" value="Acyl-CoA N-acyltransferases (Nat)"/>
    <property type="match status" value="1"/>
</dbReference>
<name>A0A5J5IK31_9BACT</name>
<protein>
    <recommendedName>
        <fullName evidence="3">GNAT family N-acetyltransferase</fullName>
    </recommendedName>
</protein>
<dbReference type="InterPro" id="IPR016181">
    <property type="entry name" value="Acyl_CoA_acyltransferase"/>
</dbReference>
<sequence>MKVSYLPQANIDKQKWDRCIDTAPNGLIYAYSFYLDAMSKNWDALILNDYEIVMPLTWNKKYGVHYLYQPFFTKTLGIFGNISDEIVNLFLHAIPKHFKYLDIDFKENIINPYKVTLQDLQLKKRDNFLLDLNKKYEKIYSEYKRLTVRMLKKAAAHNVEVLRNRNVNEVIDFYRKYYATEHPEIGLDDYKRLKDACNIASKKKQTATYVAESNGQVIAVYLVLKDEKFIYSLIGGSNKMGKDCGAFYLLTDSAIKDHSGTNRTFRFEGSDKKGIAFFNMQFNPVPIHYYHLTLNRLPWPVKLFK</sequence>
<proteinExistence type="predicted"/>
<dbReference type="Proteomes" id="UP000326903">
    <property type="component" value="Unassembled WGS sequence"/>
</dbReference>
<reference evidence="1 2" key="1">
    <citation type="submission" date="2019-09" db="EMBL/GenBank/DDBJ databases">
        <title>Draft genome sequence of Ginsengibacter sp. BR5-29.</title>
        <authorList>
            <person name="Im W.-T."/>
        </authorList>
    </citation>
    <scope>NUCLEOTIDE SEQUENCE [LARGE SCALE GENOMIC DNA]</scope>
    <source>
        <strain evidence="1 2">BR5-29</strain>
    </source>
</reference>
<evidence type="ECO:0000313" key="2">
    <source>
        <dbReference type="Proteomes" id="UP000326903"/>
    </source>
</evidence>
<evidence type="ECO:0000313" key="1">
    <source>
        <dbReference type="EMBL" id="KAA9041369.1"/>
    </source>
</evidence>
<keyword evidence="2" id="KW-1185">Reference proteome</keyword>
<evidence type="ECO:0008006" key="3">
    <source>
        <dbReference type="Google" id="ProtNLM"/>
    </source>
</evidence>
<dbReference type="RefSeq" id="WP_150413489.1">
    <property type="nucleotide sequence ID" value="NZ_VYQF01000001.1"/>
</dbReference>
<dbReference type="AlphaFoldDB" id="A0A5J5IK31"/>
<comment type="caution">
    <text evidence="1">The sequence shown here is derived from an EMBL/GenBank/DDBJ whole genome shotgun (WGS) entry which is preliminary data.</text>
</comment>
<gene>
    <name evidence="1" type="ORF">FW778_04870</name>
</gene>
<dbReference type="Gene3D" id="3.40.630.30">
    <property type="match status" value="1"/>
</dbReference>
<dbReference type="EMBL" id="VYQF01000001">
    <property type="protein sequence ID" value="KAA9041369.1"/>
    <property type="molecule type" value="Genomic_DNA"/>
</dbReference>
<accession>A0A5J5IK31</accession>